<sequence length="222" mass="24448">MRTKLIDRKLPNYSIAEERFNYISHIVGGAIGVIGLVLCVAISAWHHNIIAIATSVVYGITMILLYSMSSIYHGLKDGIAKRVFQVLDHCAIYILIAGTYTPIALCAIKPVNSTVGWGVFIIEWSLAIVAIIFNAIDLKKYAVFAMICNLVMGWGIIVVIPVAIEALTWNGFMYILAGGIFYTVGAVLYGIGRNKSYMHCIFHVFVLLGSIAHLLGIMFYVL</sequence>
<dbReference type="PANTHER" id="PTHR20855:SF3">
    <property type="entry name" value="LD03007P"/>
    <property type="match status" value="1"/>
</dbReference>
<keyword evidence="8" id="KW-1185">Reference proteome</keyword>
<dbReference type="Proteomes" id="UP000031189">
    <property type="component" value="Unassembled WGS sequence"/>
</dbReference>
<organism evidence="7 8">
    <name type="scientific">Terrisporobacter othiniensis</name>
    <dbReference type="NCBI Taxonomy" id="1577792"/>
    <lineage>
        <taxon>Bacteria</taxon>
        <taxon>Bacillati</taxon>
        <taxon>Bacillota</taxon>
        <taxon>Clostridia</taxon>
        <taxon>Peptostreptococcales</taxon>
        <taxon>Peptostreptococcaceae</taxon>
        <taxon>Terrisporobacter</taxon>
    </lineage>
</organism>
<evidence type="ECO:0000256" key="5">
    <source>
        <dbReference type="PIRSR" id="PIRSR604254-1"/>
    </source>
</evidence>
<keyword evidence="4 6" id="KW-0472">Membrane</keyword>
<dbReference type="RefSeq" id="WP_039679025.1">
    <property type="nucleotide sequence ID" value="NZ_JAWGXO010000002.1"/>
</dbReference>
<dbReference type="AlphaFoldDB" id="A0A0B3VY94"/>
<accession>A0A0B3VY94</accession>
<feature type="transmembrane region" description="Helical" evidence="6">
    <location>
        <begin position="170"/>
        <end position="189"/>
    </location>
</feature>
<name>A0A0B3VY94_9FIRM</name>
<feature type="transmembrane region" description="Helical" evidence="6">
    <location>
        <begin position="117"/>
        <end position="136"/>
    </location>
</feature>
<evidence type="ECO:0000256" key="4">
    <source>
        <dbReference type="ARBA" id="ARBA00023136"/>
    </source>
</evidence>
<evidence type="ECO:0000256" key="2">
    <source>
        <dbReference type="ARBA" id="ARBA00022692"/>
    </source>
</evidence>
<feature type="binding site" evidence="5">
    <location>
        <position position="203"/>
    </location>
    <ligand>
        <name>Zn(2+)</name>
        <dbReference type="ChEBI" id="CHEBI:29105"/>
    </ligand>
</feature>
<feature type="transmembrane region" description="Helical" evidence="6">
    <location>
        <begin position="143"/>
        <end position="164"/>
    </location>
</feature>
<gene>
    <name evidence="7" type="ORF">QX51_06135</name>
</gene>
<reference evidence="7 8" key="1">
    <citation type="submission" date="2014-12" db="EMBL/GenBank/DDBJ databases">
        <title>Draft genome sequence of Terrisporobacter sp. 08-306576, isolated from the blood culture of a bacteremia patient.</title>
        <authorList>
            <person name="Lund L.C."/>
            <person name="Sydenham T.V."/>
            <person name="Hogh S.V."/>
            <person name="Skov M.N."/>
            <person name="Kemp M."/>
            <person name="Justesen U.S."/>
        </authorList>
    </citation>
    <scope>NUCLEOTIDE SEQUENCE [LARGE SCALE GENOMIC DNA]</scope>
    <source>
        <strain evidence="7 8">08-306576</strain>
    </source>
</reference>
<feature type="transmembrane region" description="Helical" evidence="6">
    <location>
        <begin position="49"/>
        <end position="69"/>
    </location>
</feature>
<dbReference type="OrthoDB" id="9813689at2"/>
<feature type="transmembrane region" description="Helical" evidence="6">
    <location>
        <begin position="201"/>
        <end position="221"/>
    </location>
</feature>
<dbReference type="InterPro" id="IPR004254">
    <property type="entry name" value="AdipoR/HlyIII-related"/>
</dbReference>
<dbReference type="PANTHER" id="PTHR20855">
    <property type="entry name" value="ADIPOR/PROGESTIN RECEPTOR-RELATED"/>
    <property type="match status" value="1"/>
</dbReference>
<dbReference type="Pfam" id="PF03006">
    <property type="entry name" value="HlyIII"/>
    <property type="match status" value="1"/>
</dbReference>
<dbReference type="STRING" id="1577792.QX51_06135"/>
<dbReference type="GO" id="GO:0016020">
    <property type="term" value="C:membrane"/>
    <property type="evidence" value="ECO:0007669"/>
    <property type="project" value="UniProtKB-SubCell"/>
</dbReference>
<dbReference type="EMBL" id="JWHR01000064">
    <property type="protein sequence ID" value="KHS57743.1"/>
    <property type="molecule type" value="Genomic_DNA"/>
</dbReference>
<evidence type="ECO:0000313" key="7">
    <source>
        <dbReference type="EMBL" id="KHS57743.1"/>
    </source>
</evidence>
<evidence type="ECO:0000313" key="8">
    <source>
        <dbReference type="Proteomes" id="UP000031189"/>
    </source>
</evidence>
<proteinExistence type="predicted"/>
<feature type="transmembrane region" description="Helical" evidence="6">
    <location>
        <begin position="20"/>
        <end position="43"/>
    </location>
</feature>
<feature type="binding site" evidence="5">
    <location>
        <position position="73"/>
    </location>
    <ligand>
        <name>Zn(2+)</name>
        <dbReference type="ChEBI" id="CHEBI:29105"/>
    </ligand>
</feature>
<feature type="binding site" evidence="5">
    <location>
        <position position="199"/>
    </location>
    <ligand>
        <name>Zn(2+)</name>
        <dbReference type="ChEBI" id="CHEBI:29105"/>
    </ligand>
</feature>
<keyword evidence="5" id="KW-0862">Zinc</keyword>
<keyword evidence="5" id="KW-0479">Metal-binding</keyword>
<evidence type="ECO:0000256" key="1">
    <source>
        <dbReference type="ARBA" id="ARBA00004141"/>
    </source>
</evidence>
<keyword evidence="2 6" id="KW-0812">Transmembrane</keyword>
<comment type="subcellular location">
    <subcellularLocation>
        <location evidence="1">Membrane</location>
        <topology evidence="1">Multi-pass membrane protein</topology>
    </subcellularLocation>
</comment>
<dbReference type="GO" id="GO:0046872">
    <property type="term" value="F:metal ion binding"/>
    <property type="evidence" value="ECO:0007669"/>
    <property type="project" value="UniProtKB-KW"/>
</dbReference>
<feature type="transmembrane region" description="Helical" evidence="6">
    <location>
        <begin position="90"/>
        <end position="111"/>
    </location>
</feature>
<evidence type="ECO:0000256" key="6">
    <source>
        <dbReference type="SAM" id="Phobius"/>
    </source>
</evidence>
<keyword evidence="3 6" id="KW-1133">Transmembrane helix</keyword>
<evidence type="ECO:0000256" key="3">
    <source>
        <dbReference type="ARBA" id="ARBA00022989"/>
    </source>
</evidence>
<comment type="caution">
    <text evidence="7">The sequence shown here is derived from an EMBL/GenBank/DDBJ whole genome shotgun (WGS) entry which is preliminary data.</text>
</comment>
<protein>
    <submittedName>
        <fullName evidence="7">Hemolysin III family channel protein</fullName>
    </submittedName>
</protein>